<dbReference type="eggNOG" id="KOG0340">
    <property type="taxonomic scope" value="Eukaryota"/>
</dbReference>
<dbReference type="GO" id="GO:0005829">
    <property type="term" value="C:cytosol"/>
    <property type="evidence" value="ECO:0007669"/>
    <property type="project" value="TreeGrafter"/>
</dbReference>
<dbReference type="SUPFAM" id="SSF52540">
    <property type="entry name" value="P-loop containing nucleoside triphosphate hydrolases"/>
    <property type="match status" value="1"/>
</dbReference>
<evidence type="ECO:0000313" key="12">
    <source>
        <dbReference type="Proteomes" id="UP000279271"/>
    </source>
</evidence>
<dbReference type="Pfam" id="PF00270">
    <property type="entry name" value="DEAD"/>
    <property type="match status" value="1"/>
</dbReference>
<keyword evidence="11" id="KW-1185">Reference proteome</keyword>
<reference evidence="10" key="3">
    <citation type="submission" date="2018-10" db="EMBL/GenBank/DDBJ databases">
        <authorList>
            <person name="Hovde B."/>
            <person name="Zhang X."/>
        </authorList>
    </citation>
    <scope>NUCLEOTIDE SEQUENCE [LARGE SCALE GENOMIC DNA]</scope>
    <source>
        <strain evidence="10">UTEX 25</strain>
    </source>
</reference>
<feature type="compositionally biased region" description="Basic and acidic residues" evidence="6">
    <location>
        <begin position="466"/>
        <end position="495"/>
    </location>
</feature>
<evidence type="ECO:0000313" key="10">
    <source>
        <dbReference type="EMBL" id="RMZ55512.1"/>
    </source>
</evidence>
<dbReference type="Proteomes" id="UP000028924">
    <property type="component" value="Unassembled WGS sequence"/>
</dbReference>
<dbReference type="Pfam" id="PF00271">
    <property type="entry name" value="Helicase_C"/>
    <property type="match status" value="1"/>
</dbReference>
<dbReference type="InterPro" id="IPR001650">
    <property type="entry name" value="Helicase_C-like"/>
</dbReference>
<comment type="similarity">
    <text evidence="5">Belongs to the DEAD box helicase family.</text>
</comment>
<evidence type="ECO:0000256" key="4">
    <source>
        <dbReference type="ARBA" id="ARBA00022840"/>
    </source>
</evidence>
<feature type="domain" description="Helicase C-terminal" evidence="8">
    <location>
        <begin position="287"/>
        <end position="431"/>
    </location>
</feature>
<name>A0A087SN17_AUXPR</name>
<dbReference type="PROSITE" id="PS51194">
    <property type="entry name" value="HELICASE_CTER"/>
    <property type="match status" value="1"/>
</dbReference>
<evidence type="ECO:0000256" key="5">
    <source>
        <dbReference type="RuleBase" id="RU000492"/>
    </source>
</evidence>
<dbReference type="AlphaFoldDB" id="A0A087SN17"/>
<dbReference type="Gene3D" id="3.40.50.300">
    <property type="entry name" value="P-loop containing nucleotide triphosphate hydrolases"/>
    <property type="match status" value="2"/>
</dbReference>
<dbReference type="PROSITE" id="PS00039">
    <property type="entry name" value="DEAD_ATP_HELICASE"/>
    <property type="match status" value="1"/>
</dbReference>
<dbReference type="GeneID" id="23612685"/>
<sequence length="495" mass="53339">MVEEGGIALFARPPSKLKTRPRKEDNALPKTVTRPAVVSVPPSGAKAGEDDTATFRSLGLSDWMAGVCRGLGMPSPTAVQRACIPAILAGRDVIAVSQTGTGKTAAFALPILQLLARDPFGVFALVLTPTRELALQLADHFRALGSGGALRDAVIIGGVDGQAQARALTQRPHLVVATPGRLAGLLAQDPGLAACLARVRCLVLDEADRMLDASFEPELATVLAALPEERQTLLFSATMTRTLVGLQRDLLRDAFFYEAYAGLQTAARLREEYMLLPQKVKEVYLVYLLEQLEALKLRSAIVFVSTRRNCSLLQHLLAELGIKAAALHSGLPQRDRVAALDRFRAGVVPVLLATDVAARGLDIPDVDLVVNYDLPHLARDYVHRVGRTARAGRAGWSLSFVTQYDVELVRAIEGLLGRQLAAFEAPEKEVLAGITKVYAARRMAALRLAEEEDAAGATGQRRKKTRPAEAEAERPKGRPGGERTPKTATIAREEV</sequence>
<dbReference type="InterPro" id="IPR027417">
    <property type="entry name" value="P-loop_NTPase"/>
</dbReference>
<reference evidence="9 11" key="1">
    <citation type="journal article" date="2014" name="BMC Genomics">
        <title>Oil accumulation mechanisms of the oleaginous microalga Chlorella protothecoides revealed through its genome, transcriptomes, and proteomes.</title>
        <authorList>
            <person name="Gao C."/>
            <person name="Wang Y."/>
            <person name="Shen Y."/>
            <person name="Yan D."/>
            <person name="He X."/>
            <person name="Dai J."/>
            <person name="Wu Q."/>
        </authorList>
    </citation>
    <scope>NUCLEOTIDE SEQUENCE [LARGE SCALE GENOMIC DNA]</scope>
    <source>
        <strain evidence="9 11">0710</strain>
    </source>
</reference>
<dbReference type="PANTHER" id="PTHR47959">
    <property type="entry name" value="ATP-DEPENDENT RNA HELICASE RHLE-RELATED"/>
    <property type="match status" value="1"/>
</dbReference>
<dbReference type="GO" id="GO:0003676">
    <property type="term" value="F:nucleic acid binding"/>
    <property type="evidence" value="ECO:0007669"/>
    <property type="project" value="InterPro"/>
</dbReference>
<dbReference type="SMART" id="SM00490">
    <property type="entry name" value="HELICc"/>
    <property type="match status" value="1"/>
</dbReference>
<dbReference type="GO" id="GO:0005524">
    <property type="term" value="F:ATP binding"/>
    <property type="evidence" value="ECO:0007669"/>
    <property type="project" value="UniProtKB-KW"/>
</dbReference>
<evidence type="ECO:0000256" key="2">
    <source>
        <dbReference type="ARBA" id="ARBA00022801"/>
    </source>
</evidence>
<protein>
    <submittedName>
        <fullName evidence="9">DEAD-box ATP-dependent RNA helicase 36</fullName>
    </submittedName>
</protein>
<accession>A0A087SN17</accession>
<reference evidence="10" key="4">
    <citation type="submission" date="2018-11" db="EMBL/GenBank/DDBJ databases">
        <title>Characterization of plant carbon substrate utilization by Auxenochlorella protothecoides.</title>
        <authorList>
            <person name="Vogler B.W."/>
            <person name="Starkenburg S.R."/>
            <person name="Sudasinghe N."/>
            <person name="Schambach J.Y."/>
            <person name="Rollin J.A."/>
            <person name="Pattathil S."/>
            <person name="Barry A.N."/>
        </authorList>
    </citation>
    <scope>NUCLEOTIDE SEQUENCE [LARGE SCALE GENOMIC DNA]</scope>
    <source>
        <strain evidence="10">UTEX 25</strain>
    </source>
</reference>
<dbReference type="InterPro" id="IPR011545">
    <property type="entry name" value="DEAD/DEAH_box_helicase_dom"/>
</dbReference>
<evidence type="ECO:0000256" key="6">
    <source>
        <dbReference type="SAM" id="MobiDB-lite"/>
    </source>
</evidence>
<dbReference type="CDD" id="cd18787">
    <property type="entry name" value="SF2_C_DEAD"/>
    <property type="match status" value="1"/>
</dbReference>
<dbReference type="STRING" id="3075.A0A087SN17"/>
<dbReference type="GO" id="GO:0016787">
    <property type="term" value="F:hydrolase activity"/>
    <property type="evidence" value="ECO:0007669"/>
    <property type="project" value="UniProtKB-KW"/>
</dbReference>
<dbReference type="InterPro" id="IPR014001">
    <property type="entry name" value="Helicase_ATP-bd"/>
</dbReference>
<dbReference type="KEGG" id="apro:F751_1294"/>
<organism evidence="9 11">
    <name type="scientific">Auxenochlorella protothecoides</name>
    <name type="common">Green microalga</name>
    <name type="synonym">Chlorella protothecoides</name>
    <dbReference type="NCBI Taxonomy" id="3075"/>
    <lineage>
        <taxon>Eukaryota</taxon>
        <taxon>Viridiplantae</taxon>
        <taxon>Chlorophyta</taxon>
        <taxon>core chlorophytes</taxon>
        <taxon>Trebouxiophyceae</taxon>
        <taxon>Chlorellales</taxon>
        <taxon>Chlorellaceae</taxon>
        <taxon>Auxenochlorella</taxon>
    </lineage>
</organism>
<dbReference type="GO" id="GO:0003724">
    <property type="term" value="F:RNA helicase activity"/>
    <property type="evidence" value="ECO:0007669"/>
    <property type="project" value="TreeGrafter"/>
</dbReference>
<gene>
    <name evidence="10" type="ORF">APUTEX25_000095</name>
    <name evidence="9" type="ORF">F751_1294</name>
</gene>
<dbReference type="InterPro" id="IPR050079">
    <property type="entry name" value="DEAD_box_RNA_helicase"/>
</dbReference>
<evidence type="ECO:0000259" key="7">
    <source>
        <dbReference type="PROSITE" id="PS51192"/>
    </source>
</evidence>
<keyword evidence="1 5" id="KW-0547">Nucleotide-binding</keyword>
<dbReference type="PANTHER" id="PTHR47959:SF24">
    <property type="entry name" value="ATP-DEPENDENT RNA HELICASE"/>
    <property type="match status" value="1"/>
</dbReference>
<dbReference type="PROSITE" id="PS51192">
    <property type="entry name" value="HELICASE_ATP_BIND_1"/>
    <property type="match status" value="1"/>
</dbReference>
<evidence type="ECO:0000313" key="9">
    <source>
        <dbReference type="EMBL" id="KFM27121.1"/>
    </source>
</evidence>
<dbReference type="RefSeq" id="XP_011400088.1">
    <property type="nucleotide sequence ID" value="XM_011401786.1"/>
</dbReference>
<reference evidence="12" key="2">
    <citation type="journal article" date="2018" name="Algal Res.">
        <title>Characterization of plant carbon substrate utilization by Auxenochlorella protothecoides.</title>
        <authorList>
            <person name="Vogler B.W."/>
            <person name="Starkenburg S.R."/>
            <person name="Sudasinghe N."/>
            <person name="Schambach J.Y."/>
            <person name="Rollin J.A."/>
            <person name="Pattathil S."/>
            <person name="Barry A.N."/>
        </authorList>
    </citation>
    <scope>NUCLEOTIDE SEQUENCE [LARGE SCALE GENOMIC DNA]</scope>
    <source>
        <strain evidence="12">UTEX 25</strain>
    </source>
</reference>
<dbReference type="EMBL" id="KL662143">
    <property type="protein sequence ID" value="KFM27121.1"/>
    <property type="molecule type" value="Genomic_DNA"/>
</dbReference>
<dbReference type="InterPro" id="IPR000629">
    <property type="entry name" value="RNA-helicase_DEAD-box_CS"/>
</dbReference>
<feature type="region of interest" description="Disordered" evidence="6">
    <location>
        <begin position="451"/>
        <end position="495"/>
    </location>
</feature>
<dbReference type="SMART" id="SM00487">
    <property type="entry name" value="DEXDc"/>
    <property type="match status" value="1"/>
</dbReference>
<dbReference type="OrthoDB" id="10261904at2759"/>
<feature type="domain" description="Helicase ATP-binding" evidence="7">
    <location>
        <begin position="84"/>
        <end position="257"/>
    </location>
</feature>
<evidence type="ECO:0000256" key="3">
    <source>
        <dbReference type="ARBA" id="ARBA00022806"/>
    </source>
</evidence>
<dbReference type="Proteomes" id="UP000279271">
    <property type="component" value="Unassembled WGS sequence"/>
</dbReference>
<evidence type="ECO:0000313" key="11">
    <source>
        <dbReference type="Proteomes" id="UP000028924"/>
    </source>
</evidence>
<evidence type="ECO:0000256" key="1">
    <source>
        <dbReference type="ARBA" id="ARBA00022741"/>
    </source>
</evidence>
<dbReference type="EMBL" id="QOKY01000160">
    <property type="protein sequence ID" value="RMZ55512.1"/>
    <property type="molecule type" value="Genomic_DNA"/>
</dbReference>
<evidence type="ECO:0000259" key="8">
    <source>
        <dbReference type="PROSITE" id="PS51194"/>
    </source>
</evidence>
<keyword evidence="2 5" id="KW-0378">Hydrolase</keyword>
<keyword evidence="3 5" id="KW-0347">Helicase</keyword>
<proteinExistence type="inferred from homology"/>
<keyword evidence="4 5" id="KW-0067">ATP-binding</keyword>